<dbReference type="AlphaFoldDB" id="A0A5C8P8K6"/>
<dbReference type="PROSITE" id="PS50234">
    <property type="entry name" value="VWFA"/>
    <property type="match status" value="1"/>
</dbReference>
<proteinExistence type="predicted"/>
<accession>A0A5C8P8K6</accession>
<evidence type="ECO:0000313" key="3">
    <source>
        <dbReference type="Proteomes" id="UP000321638"/>
    </source>
</evidence>
<dbReference type="InterPro" id="IPR036465">
    <property type="entry name" value="vWFA_dom_sf"/>
</dbReference>
<dbReference type="Pfam" id="PF06707">
    <property type="entry name" value="DUF1194"/>
    <property type="match status" value="1"/>
</dbReference>
<evidence type="ECO:0000313" key="2">
    <source>
        <dbReference type="EMBL" id="TXL69678.1"/>
    </source>
</evidence>
<dbReference type="Gene3D" id="3.40.50.410">
    <property type="entry name" value="von Willebrand factor, type A domain"/>
    <property type="match status" value="1"/>
</dbReference>
<feature type="domain" description="VWFA" evidence="1">
    <location>
        <begin position="19"/>
        <end position="162"/>
    </location>
</feature>
<dbReference type="OrthoDB" id="9792179at2"/>
<evidence type="ECO:0000259" key="1">
    <source>
        <dbReference type="PROSITE" id="PS50234"/>
    </source>
</evidence>
<dbReference type="InterPro" id="IPR010607">
    <property type="entry name" value="DUF1194"/>
</dbReference>
<reference evidence="2 3" key="1">
    <citation type="submission" date="2019-06" db="EMBL/GenBank/DDBJ databases">
        <title>New taxonomy in bacterial strain CC-CFT640, isolated from vineyard.</title>
        <authorList>
            <person name="Lin S.-Y."/>
            <person name="Tsai C.-F."/>
            <person name="Young C.-C."/>
        </authorList>
    </citation>
    <scope>NUCLEOTIDE SEQUENCE [LARGE SCALE GENOMIC DNA]</scope>
    <source>
        <strain evidence="2 3">CC-CFT640</strain>
    </source>
</reference>
<dbReference type="InterPro" id="IPR002035">
    <property type="entry name" value="VWF_A"/>
</dbReference>
<dbReference type="EMBL" id="VDUZ01000075">
    <property type="protein sequence ID" value="TXL69678.1"/>
    <property type="molecule type" value="Genomic_DNA"/>
</dbReference>
<name>A0A5C8P8K6_9HYPH</name>
<organism evidence="2 3">
    <name type="scientific">Vineibacter terrae</name>
    <dbReference type="NCBI Taxonomy" id="2586908"/>
    <lineage>
        <taxon>Bacteria</taxon>
        <taxon>Pseudomonadati</taxon>
        <taxon>Pseudomonadota</taxon>
        <taxon>Alphaproteobacteria</taxon>
        <taxon>Hyphomicrobiales</taxon>
        <taxon>Vineibacter</taxon>
    </lineage>
</organism>
<protein>
    <submittedName>
        <fullName evidence="2">DUF1194 domain-containing protein</fullName>
    </submittedName>
</protein>
<dbReference type="Proteomes" id="UP000321638">
    <property type="component" value="Unassembled WGS sequence"/>
</dbReference>
<dbReference type="SUPFAM" id="SSF53300">
    <property type="entry name" value="vWA-like"/>
    <property type="match status" value="1"/>
</dbReference>
<sequence length="284" mass="31311">MGLCAMPAAAQDTKEVDLALVLAVDVSGSIDPDEAELQRQGYVRAFTDPLIKKAILGGYSGRIAVAYFEWSDAWRQQLLVDWTLLDSEAAIEAFADRLAKAPITILTRTSISGAIRYAVPLFERNPYSAERKVLDISGDGANNDGGLVTQARDDALTQKITINGLPIMNGRPNKYGFPPDPDLDRYYEGCVIGGPRSFLVVANSFQNFDDAVRKKLMQEIAGITPNGRTRASDVPERRLGVTGERQVAQALEGSMPAPGKRPYELGCDIGERRSREFWQRRFQQ</sequence>
<comment type="caution">
    <text evidence="2">The sequence shown here is derived from an EMBL/GenBank/DDBJ whole genome shotgun (WGS) entry which is preliminary data.</text>
</comment>
<gene>
    <name evidence="2" type="ORF">FHP25_37980</name>
</gene>
<keyword evidence="3" id="KW-1185">Reference proteome</keyword>
<dbReference type="CDD" id="cd00198">
    <property type="entry name" value="vWFA"/>
    <property type="match status" value="1"/>
</dbReference>